<evidence type="ECO:0000256" key="7">
    <source>
        <dbReference type="ARBA" id="ARBA00022840"/>
    </source>
</evidence>
<organism evidence="15 16">
    <name type="scientific">Parasitella parasitica</name>
    <dbReference type="NCBI Taxonomy" id="35722"/>
    <lineage>
        <taxon>Eukaryota</taxon>
        <taxon>Fungi</taxon>
        <taxon>Fungi incertae sedis</taxon>
        <taxon>Mucoromycota</taxon>
        <taxon>Mucoromycotina</taxon>
        <taxon>Mucoromycetes</taxon>
        <taxon>Mucorales</taxon>
        <taxon>Mucorineae</taxon>
        <taxon>Mucoraceae</taxon>
        <taxon>Parasitella</taxon>
    </lineage>
</organism>
<dbReference type="FunFam" id="3.30.470.20:FF:000002">
    <property type="entry name" value="Succinate--CoA ligase [ADP-forming] subunit beta"/>
    <property type="match status" value="1"/>
</dbReference>
<dbReference type="InterPro" id="IPR017866">
    <property type="entry name" value="Succ-CoA_synthase_bsu_CS"/>
</dbReference>
<comment type="cofactor">
    <cofactor evidence="1">
        <name>Mg(2+)</name>
        <dbReference type="ChEBI" id="CHEBI:18420"/>
    </cofactor>
</comment>
<evidence type="ECO:0000256" key="5">
    <source>
        <dbReference type="ARBA" id="ARBA00022723"/>
    </source>
</evidence>
<reference evidence="15 16" key="1">
    <citation type="submission" date="2014-09" db="EMBL/GenBank/DDBJ databases">
        <authorList>
            <person name="Ellenberger Sabrina"/>
        </authorList>
    </citation>
    <scope>NUCLEOTIDE SEQUENCE [LARGE SCALE GENOMIC DNA]</scope>
    <source>
        <strain evidence="15 16">CBS 412.66</strain>
    </source>
</reference>
<gene>
    <name evidence="15" type="primary">PARPA_13856.1 scaffold 47132</name>
</gene>
<evidence type="ECO:0000313" key="15">
    <source>
        <dbReference type="EMBL" id="CEP19540.1"/>
    </source>
</evidence>
<proteinExistence type="inferred from homology"/>
<evidence type="ECO:0000259" key="14">
    <source>
        <dbReference type="Pfam" id="PF08442"/>
    </source>
</evidence>
<keyword evidence="10" id="KW-0496">Mitochondrion</keyword>
<dbReference type="GO" id="GO:0006104">
    <property type="term" value="P:succinyl-CoA metabolic process"/>
    <property type="evidence" value="ECO:0007669"/>
    <property type="project" value="TreeGrafter"/>
</dbReference>
<dbReference type="InterPro" id="IPR034723">
    <property type="entry name" value="Succ_CoA_betaA_euk"/>
</dbReference>
<keyword evidence="8" id="KW-0460">Magnesium</keyword>
<dbReference type="Gene3D" id="3.30.470.20">
    <property type="entry name" value="ATP-grasp fold, B domain"/>
    <property type="match status" value="1"/>
</dbReference>
<evidence type="ECO:0000313" key="16">
    <source>
        <dbReference type="Proteomes" id="UP000054107"/>
    </source>
</evidence>
<dbReference type="HAMAP" id="MF_03220">
    <property type="entry name" value="Succ_CoA_betaA_euk"/>
    <property type="match status" value="1"/>
</dbReference>
<keyword evidence="9" id="KW-0809">Transit peptide</keyword>
<dbReference type="PROSITE" id="PS01217">
    <property type="entry name" value="SUCCINYL_COA_LIG_3"/>
    <property type="match status" value="1"/>
</dbReference>
<protein>
    <recommendedName>
        <fullName evidence="12">Succinate-CoA ligase subunit beta</fullName>
        <ecNumber evidence="12">6.2.1.-</ecNumber>
    </recommendedName>
</protein>
<dbReference type="InterPro" id="IPR016102">
    <property type="entry name" value="Succinyl-CoA_synth-like"/>
</dbReference>
<dbReference type="OrthoDB" id="1552at2759"/>
<keyword evidence="5" id="KW-0479">Metal-binding</keyword>
<dbReference type="Proteomes" id="UP000054107">
    <property type="component" value="Unassembled WGS sequence"/>
</dbReference>
<dbReference type="EC" id="6.2.1.-" evidence="12"/>
<dbReference type="STRING" id="35722.A0A0B7NVH6"/>
<comment type="subunit">
    <text evidence="11">Heterodimer of an alpha and a beta subunit. The beta subunit determines specificity for GTP.</text>
</comment>
<evidence type="ECO:0000256" key="2">
    <source>
        <dbReference type="ARBA" id="ARBA00005064"/>
    </source>
</evidence>
<accession>A0A0B7NVH6</accession>
<feature type="domain" description="ATP-citrate synthase/succinyl-CoA ligase C-terminal" evidence="13">
    <location>
        <begin position="299"/>
        <end position="419"/>
    </location>
</feature>
<dbReference type="SUPFAM" id="SSF56059">
    <property type="entry name" value="Glutathione synthetase ATP-binding domain-like"/>
    <property type="match status" value="1"/>
</dbReference>
<evidence type="ECO:0000256" key="10">
    <source>
        <dbReference type="ARBA" id="ARBA00023128"/>
    </source>
</evidence>
<dbReference type="Pfam" id="PF08442">
    <property type="entry name" value="ATP-grasp_2"/>
    <property type="match status" value="1"/>
</dbReference>
<dbReference type="NCBIfam" id="NF001913">
    <property type="entry name" value="PRK00696.1"/>
    <property type="match status" value="1"/>
</dbReference>
<dbReference type="HAMAP" id="MF_00558">
    <property type="entry name" value="Succ_CoA_beta"/>
    <property type="match status" value="1"/>
</dbReference>
<dbReference type="FunFam" id="3.40.50.261:FF:000001">
    <property type="entry name" value="Succinate--CoA ligase [ADP-forming] subunit beta"/>
    <property type="match status" value="1"/>
</dbReference>
<evidence type="ECO:0000256" key="9">
    <source>
        <dbReference type="ARBA" id="ARBA00022946"/>
    </source>
</evidence>
<dbReference type="SUPFAM" id="SSF52210">
    <property type="entry name" value="Succinyl-CoA synthetase domains"/>
    <property type="match status" value="1"/>
</dbReference>
<dbReference type="FunFam" id="3.30.1490.20:FF:000004">
    <property type="entry name" value="Succinate--CoA ligase [ADP-forming] subunit beta, mitochondrial"/>
    <property type="match status" value="1"/>
</dbReference>
<evidence type="ECO:0000259" key="13">
    <source>
        <dbReference type="Pfam" id="PF00549"/>
    </source>
</evidence>
<comment type="similarity">
    <text evidence="12">Belongs to the succinate/malate CoA ligase beta subunit family.</text>
</comment>
<dbReference type="GO" id="GO:0005739">
    <property type="term" value="C:mitochondrion"/>
    <property type="evidence" value="ECO:0007669"/>
    <property type="project" value="InterPro"/>
</dbReference>
<dbReference type="InterPro" id="IPR038279">
    <property type="entry name" value="Ndc10_dom2_sf"/>
</dbReference>
<dbReference type="Pfam" id="PF00549">
    <property type="entry name" value="Ligase_CoA"/>
    <property type="match status" value="1"/>
</dbReference>
<dbReference type="PANTHER" id="PTHR11815">
    <property type="entry name" value="SUCCINYL-COA SYNTHETASE BETA CHAIN"/>
    <property type="match status" value="1"/>
</dbReference>
<evidence type="ECO:0000256" key="11">
    <source>
        <dbReference type="ARBA" id="ARBA00063570"/>
    </source>
</evidence>
<dbReference type="InterPro" id="IPR005809">
    <property type="entry name" value="Succ_CoA_ligase-like_bsu"/>
</dbReference>
<sequence>MFKSLRAASSIAQRASLVARKPLQQQQKRFLNIHEYLSVKLLREYGINAPKGEVANTPQEAYDIAKGLGSDDLVIKAQVLAGGRGKGTFDNGYKGGVKTFNTPEEAKELAEKMLGHNLITKQTGAEGKPCNAVYICERKYARNEYYFAILLDRKSAGPVIVASSQGGVDIEGVAATNPEAIITLPIDTKEGFTKEKALDLAKKMGFTPKGQEQAADTFLGLFKLFNEKDATQVEINPLSESSDNQVLCMDAKLNFDDNASFKQKEVFDLRDFSQEDSREIAAAKYSLNYIGLDGNIGCLVNGAGLAMATMDIIQLHGGKPANFLDVGGAATPEAVKAAFEIITSDPSVSSAFVNIFGGIMRCDVIAEGIIAAAKDLDLKIPLIVRLKGTKVEEAKKLIAESGLRIFAQDDLDTAAQKAVKFSKIITLAREANVDIKYTTQIFYLWFKLGVSTSNTTFEADDSSRPTMLTEMDLVMDALSLKVRGTTMLAYRAPLAHWKQWCDDNRYRFPIDSQYPYTVGPTEFVMAFFQEFVFKRTYNKSILMDTDVRTQIGLRSEQSEGSSMTLYDLTANASTDKSGKKKVVEVPLGLEAVNQYKKVLMFLYDFQKERRPMEYPSPKQTKILLDLIKKYGHDLVYDQVNTSGERGVHCVIKEFIPQGSLMVVVMQVPWKPKQLVYHLRQSSEVATGRIVSVVWRPTTLASCPTLLREVLLASRDKPFGLPRSSVPPPLDLKRMVFPWIEDFFGRGKLDWKIACVKEMNEVDESEDEEANVVNLDADEDGVVFVEEDGQLRPKKQGFLRLLIRCRRLILQDAAVYLYLKRENNWVNTKIPIFSSDAFKAFQEDVVIAVANPSIDRLQEFEGLVPNLVDNSREVAGQISDVNNKLLRLQREQQQSIHSIENYRQQSIQDTAVLVGMHQQLAKDMRLLIVAAAMLKLKLAVADGYSKLCSEQ</sequence>
<dbReference type="InterPro" id="IPR005811">
    <property type="entry name" value="SUCC_ACL_C"/>
</dbReference>
<dbReference type="GO" id="GO:0042709">
    <property type="term" value="C:succinate-CoA ligase complex"/>
    <property type="evidence" value="ECO:0007669"/>
    <property type="project" value="TreeGrafter"/>
</dbReference>
<evidence type="ECO:0000256" key="4">
    <source>
        <dbReference type="ARBA" id="ARBA00022598"/>
    </source>
</evidence>
<evidence type="ECO:0000256" key="12">
    <source>
        <dbReference type="RuleBase" id="RU361258"/>
    </source>
</evidence>
<comment type="pathway">
    <text evidence="2">Carbohydrate metabolism; tricarboxylic acid cycle; succinate from succinyl-CoA (ligase route): step 1/1.</text>
</comment>
<keyword evidence="7" id="KW-0067">ATP-binding</keyword>
<dbReference type="GO" id="GO:0046872">
    <property type="term" value="F:metal ion binding"/>
    <property type="evidence" value="ECO:0007669"/>
    <property type="project" value="UniProtKB-KW"/>
</dbReference>
<keyword evidence="16" id="KW-1185">Reference proteome</keyword>
<dbReference type="Gene3D" id="3.40.50.261">
    <property type="entry name" value="Succinyl-CoA synthetase domains"/>
    <property type="match status" value="1"/>
</dbReference>
<dbReference type="AlphaFoldDB" id="A0A0B7NVH6"/>
<evidence type="ECO:0000256" key="3">
    <source>
        <dbReference type="ARBA" id="ARBA00022532"/>
    </source>
</evidence>
<dbReference type="InterPro" id="IPR013815">
    <property type="entry name" value="ATP_grasp_subdomain_1"/>
</dbReference>
<feature type="domain" description="ATP-grasp fold succinyl-CoA synthetase-type" evidence="14">
    <location>
        <begin position="32"/>
        <end position="239"/>
    </location>
</feature>
<evidence type="ECO:0000256" key="1">
    <source>
        <dbReference type="ARBA" id="ARBA00001946"/>
    </source>
</evidence>
<evidence type="ECO:0000256" key="6">
    <source>
        <dbReference type="ARBA" id="ARBA00022741"/>
    </source>
</evidence>
<name>A0A0B7NVH6_9FUNG</name>
<dbReference type="InterPro" id="IPR013650">
    <property type="entry name" value="ATP-grasp_succ-CoA_synth-type"/>
</dbReference>
<dbReference type="GO" id="GO:0006099">
    <property type="term" value="P:tricarboxylic acid cycle"/>
    <property type="evidence" value="ECO:0007669"/>
    <property type="project" value="UniProtKB-UniPathway"/>
</dbReference>
<keyword evidence="4 12" id="KW-0436">Ligase</keyword>
<dbReference type="Gene3D" id="1.10.443.20">
    <property type="entry name" value="Centromere DNA-binding protein complex CBF3 subunit, domain 2"/>
    <property type="match status" value="1"/>
</dbReference>
<evidence type="ECO:0000256" key="8">
    <source>
        <dbReference type="ARBA" id="ARBA00022842"/>
    </source>
</evidence>
<dbReference type="NCBIfam" id="TIGR01016">
    <property type="entry name" value="sucCoAbeta"/>
    <property type="match status" value="1"/>
</dbReference>
<dbReference type="GO" id="GO:0004775">
    <property type="term" value="F:succinate-CoA ligase (ADP-forming) activity"/>
    <property type="evidence" value="ECO:0007669"/>
    <property type="project" value="TreeGrafter"/>
</dbReference>
<dbReference type="Gene3D" id="3.30.1490.20">
    <property type="entry name" value="ATP-grasp fold, A domain"/>
    <property type="match status" value="1"/>
</dbReference>
<dbReference type="UniPathway" id="UPA00223">
    <property type="reaction ID" value="UER00999"/>
</dbReference>
<keyword evidence="6 12" id="KW-0547">Nucleotide-binding</keyword>
<dbReference type="GO" id="GO:0003677">
    <property type="term" value="F:DNA binding"/>
    <property type="evidence" value="ECO:0007669"/>
    <property type="project" value="InterPro"/>
</dbReference>
<dbReference type="EMBL" id="LN734038">
    <property type="protein sequence ID" value="CEP19540.1"/>
    <property type="molecule type" value="Genomic_DNA"/>
</dbReference>
<dbReference type="GO" id="GO:0005524">
    <property type="term" value="F:ATP binding"/>
    <property type="evidence" value="ECO:0007669"/>
    <property type="project" value="UniProtKB-KW"/>
</dbReference>
<keyword evidence="3" id="KW-0816">Tricarboxylic acid cycle</keyword>
<dbReference type="PANTHER" id="PTHR11815:SF1">
    <property type="entry name" value="SUCCINATE--COA LIGASE [ADP-FORMING] SUBUNIT BETA, MITOCHONDRIAL"/>
    <property type="match status" value="1"/>
</dbReference>